<proteinExistence type="predicted"/>
<dbReference type="EMBL" id="CP072110">
    <property type="protein sequence ID" value="QTH64030.1"/>
    <property type="molecule type" value="Genomic_DNA"/>
</dbReference>
<dbReference type="InterPro" id="IPR027417">
    <property type="entry name" value="P-loop_NTPase"/>
</dbReference>
<dbReference type="AlphaFoldDB" id="A0A975DE85"/>
<reference evidence="2" key="1">
    <citation type="submission" date="2021-03" db="EMBL/GenBank/DDBJ databases">
        <title>Description of Psychrosphaera ytuae sp. nov. isolated from deep sea sediment of South China Sea.</title>
        <authorList>
            <person name="Zhang J."/>
            <person name="Xu X.-D."/>
        </authorList>
    </citation>
    <scope>NUCLEOTIDE SEQUENCE</scope>
    <source>
        <strain evidence="2">MTZ26</strain>
    </source>
</reference>
<evidence type="ECO:0000313" key="2">
    <source>
        <dbReference type="EMBL" id="QTH64030.1"/>
    </source>
</evidence>
<sequence>MDKKKFARVAESLRKFQRAELKEFENELGQKPVDKVYVDPLEGEAVLETVLSGNTTFLFGRKGTGKSTIISRAQSELRKKQDSLSIYLDVKSINETSQTSSVLSNFSENREVVLEIIQPHILRKAFLIEIFTKLIDELDSICKKTSIIDRFLGRHYKYEELKSEIDLLKERARSGVLHNAELPILQTIEKEVKKRHQEGLKRKDNAELAGEASISKASIKAGLKTEDVEEILDDDEVYEKYSKAVLRTFPYQELIKKLTDLLNELSFSSLVIFFDDFSELTWIEQRLFVDVILAPLNNTSDEKIKLKVAAYPGRAYYGNIDPSKIDILNLDFYHLYKSSDVQTMEQKAIDYTRRLIENRFLAFGIRPEDYFSSVADIKDYYILLFQVSFNVPRLMGHILHSCYLDQVSRNEKITLQSIRLASRKYYENVLFQYFDRKNRYATEPFSRKLDRYNQKLLLKKLTNESKSLKTKISTGEVGGKYFEGLSNPPVSHFTVYPTLEPMLASLELNFLLTKYHEMRDKSGNDVSVYCLNYGLCEDERLAWGYPKGRRDDRSYFVQRCFSYNGVVHQFLASTQTIKCDSCGATYPIEEKEKIEYFDWLCKECKQGRCKVTSLSDDYIKELQNLNEDLKLEEVELDILEILKSEGREMRAGEVSALIDKSHQLVGWRTTKLKENDLVEKESKNNVTLNKITERAKAIYFNDESESNLKT</sequence>
<keyword evidence="3" id="KW-1185">Reference proteome</keyword>
<accession>A0A975DE85</accession>
<keyword evidence="1" id="KW-0175">Coiled coil</keyword>
<dbReference type="SUPFAM" id="SSF46785">
    <property type="entry name" value="Winged helix' DNA-binding domain"/>
    <property type="match status" value="1"/>
</dbReference>
<dbReference type="InterPro" id="IPR036390">
    <property type="entry name" value="WH_DNA-bd_sf"/>
</dbReference>
<dbReference type="Proteomes" id="UP000682739">
    <property type="component" value="Chromosome"/>
</dbReference>
<dbReference type="RefSeq" id="WP_208832085.1">
    <property type="nucleotide sequence ID" value="NZ_CP072110.1"/>
</dbReference>
<feature type="coiled-coil region" evidence="1">
    <location>
        <begin position="615"/>
        <end position="642"/>
    </location>
</feature>
<protein>
    <submittedName>
        <fullName evidence="2">Uncharacterized protein</fullName>
    </submittedName>
</protein>
<evidence type="ECO:0000313" key="3">
    <source>
        <dbReference type="Proteomes" id="UP000682739"/>
    </source>
</evidence>
<organism evidence="2 3">
    <name type="scientific">Psychrosphaera ytuae</name>
    <dbReference type="NCBI Taxonomy" id="2820710"/>
    <lineage>
        <taxon>Bacteria</taxon>
        <taxon>Pseudomonadati</taxon>
        <taxon>Pseudomonadota</taxon>
        <taxon>Gammaproteobacteria</taxon>
        <taxon>Alteromonadales</taxon>
        <taxon>Pseudoalteromonadaceae</taxon>
        <taxon>Psychrosphaera</taxon>
    </lineage>
</organism>
<gene>
    <name evidence="2" type="ORF">J1N51_00585</name>
</gene>
<dbReference type="SUPFAM" id="SSF52540">
    <property type="entry name" value="P-loop containing nucleoside triphosphate hydrolases"/>
    <property type="match status" value="1"/>
</dbReference>
<dbReference type="KEGG" id="psym:J1N51_00585"/>
<evidence type="ECO:0000256" key="1">
    <source>
        <dbReference type="SAM" id="Coils"/>
    </source>
</evidence>
<name>A0A975DE85_9GAMM</name>